<protein>
    <recommendedName>
        <fullName evidence="1">ATP phosphoribosyltransferase</fullName>
    </recommendedName>
</protein>
<keyword evidence="3" id="KW-1185">Reference proteome</keyword>
<evidence type="ECO:0000256" key="1">
    <source>
        <dbReference type="ARBA" id="ARBA00020998"/>
    </source>
</evidence>
<dbReference type="InterPro" id="IPR015867">
    <property type="entry name" value="N-reg_PII/ATP_PRibTrfase_C"/>
</dbReference>
<dbReference type="InterPro" id="IPR036069">
    <property type="entry name" value="DUF34/NIF3_sf"/>
</dbReference>
<dbReference type="OrthoDB" id="15981at2759"/>
<dbReference type="EMBL" id="KQ085887">
    <property type="protein sequence ID" value="KLO19310.1"/>
    <property type="molecule type" value="Genomic_DNA"/>
</dbReference>
<dbReference type="Proteomes" id="UP000053477">
    <property type="component" value="Unassembled WGS sequence"/>
</dbReference>
<evidence type="ECO:0000313" key="2">
    <source>
        <dbReference type="EMBL" id="KLO19310.1"/>
    </source>
</evidence>
<organism evidence="2 3">
    <name type="scientific">Schizopora paradoxa</name>
    <dbReference type="NCBI Taxonomy" id="27342"/>
    <lineage>
        <taxon>Eukaryota</taxon>
        <taxon>Fungi</taxon>
        <taxon>Dikarya</taxon>
        <taxon>Basidiomycota</taxon>
        <taxon>Agaricomycotina</taxon>
        <taxon>Agaricomycetes</taxon>
        <taxon>Hymenochaetales</taxon>
        <taxon>Schizoporaceae</taxon>
        <taxon>Schizopora</taxon>
    </lineage>
</organism>
<dbReference type="PANTHER" id="PTHR41774:SF1">
    <property type="entry name" value="NGG1P INTERACTING FACTOR NIF3"/>
    <property type="match status" value="1"/>
</dbReference>
<sequence>MSRFKLVFFSPINDTSKILEHLFSKYPRNVGSVGSNYEHCAFMSRGIGQFKPINDANPTIGAVGSLEQVEEHRVEVLVKDEGKQEEIRGAVEELKKIHPYEEVAYEVYKIENF</sequence>
<dbReference type="Gene3D" id="3.30.70.120">
    <property type="match status" value="1"/>
</dbReference>
<evidence type="ECO:0000313" key="3">
    <source>
        <dbReference type="Proteomes" id="UP000053477"/>
    </source>
</evidence>
<dbReference type="PANTHER" id="PTHR41774">
    <property type="match status" value="1"/>
</dbReference>
<dbReference type="STRING" id="27342.A0A0H2S4X7"/>
<reference evidence="2 3" key="1">
    <citation type="submission" date="2015-04" db="EMBL/GenBank/DDBJ databases">
        <title>Complete genome sequence of Schizopora paradoxa KUC8140, a cosmopolitan wood degrader in East Asia.</title>
        <authorList>
            <consortium name="DOE Joint Genome Institute"/>
            <person name="Min B."/>
            <person name="Park H."/>
            <person name="Jang Y."/>
            <person name="Kim J.-J."/>
            <person name="Kim K.H."/>
            <person name="Pangilinan J."/>
            <person name="Lipzen A."/>
            <person name="Riley R."/>
            <person name="Grigoriev I.V."/>
            <person name="Spatafora J.W."/>
            <person name="Choi I.-G."/>
        </authorList>
    </citation>
    <scope>NUCLEOTIDE SEQUENCE [LARGE SCALE GENOMIC DNA]</scope>
    <source>
        <strain evidence="2 3">KUC8140</strain>
    </source>
</reference>
<dbReference type="SUPFAM" id="SSF102705">
    <property type="entry name" value="NIF3 (NGG1p interacting factor 3)-like"/>
    <property type="match status" value="1"/>
</dbReference>
<proteinExistence type="predicted"/>
<dbReference type="InParanoid" id="A0A0H2S4X7"/>
<name>A0A0H2S4X7_9AGAM</name>
<accession>A0A0H2S4X7</accession>
<dbReference type="AlphaFoldDB" id="A0A0H2S4X7"/>
<gene>
    <name evidence="2" type="ORF">SCHPADRAFT_69754</name>
</gene>